<dbReference type="EMBL" id="JARBDR010000214">
    <property type="protein sequence ID" value="KAJ8318418.1"/>
    <property type="molecule type" value="Genomic_DNA"/>
</dbReference>
<dbReference type="Proteomes" id="UP001217089">
    <property type="component" value="Unassembled WGS sequence"/>
</dbReference>
<organism evidence="1 2">
    <name type="scientific">Tegillarca granosa</name>
    <name type="common">Malaysian cockle</name>
    <name type="synonym">Anadara granosa</name>
    <dbReference type="NCBI Taxonomy" id="220873"/>
    <lineage>
        <taxon>Eukaryota</taxon>
        <taxon>Metazoa</taxon>
        <taxon>Spiralia</taxon>
        <taxon>Lophotrochozoa</taxon>
        <taxon>Mollusca</taxon>
        <taxon>Bivalvia</taxon>
        <taxon>Autobranchia</taxon>
        <taxon>Pteriomorphia</taxon>
        <taxon>Arcoida</taxon>
        <taxon>Arcoidea</taxon>
        <taxon>Arcidae</taxon>
        <taxon>Tegillarca</taxon>
    </lineage>
</organism>
<evidence type="ECO:0000313" key="1">
    <source>
        <dbReference type="EMBL" id="KAJ8318418.1"/>
    </source>
</evidence>
<proteinExistence type="predicted"/>
<name>A0ABQ9FRV3_TEGGR</name>
<keyword evidence="2" id="KW-1185">Reference proteome</keyword>
<evidence type="ECO:0008006" key="3">
    <source>
        <dbReference type="Google" id="ProtNLM"/>
    </source>
</evidence>
<comment type="caution">
    <text evidence="1">The sequence shown here is derived from an EMBL/GenBank/DDBJ whole genome shotgun (WGS) entry which is preliminary data.</text>
</comment>
<accession>A0ABQ9FRV3</accession>
<protein>
    <recommendedName>
        <fullName evidence="3">HAT C-terminal dimerisation domain-containing protein</fullName>
    </recommendedName>
</protein>
<gene>
    <name evidence="1" type="ORF">KUTeg_003509</name>
</gene>
<sequence length="105" mass="12507">MPATNAVSERFFSNLRRVKSYLRASMSQERIDHLMILHIYKEESDKLDLINIGNQFVQKNLYRQCLFGNFTDDDTKFTINLRPYKSLHYKSQAYPEKNSHNDMIN</sequence>
<evidence type="ECO:0000313" key="2">
    <source>
        <dbReference type="Proteomes" id="UP001217089"/>
    </source>
</evidence>
<reference evidence="1 2" key="1">
    <citation type="submission" date="2022-12" db="EMBL/GenBank/DDBJ databases">
        <title>Chromosome-level genome of Tegillarca granosa.</title>
        <authorList>
            <person name="Kim J."/>
        </authorList>
    </citation>
    <scope>NUCLEOTIDE SEQUENCE [LARGE SCALE GENOMIC DNA]</scope>
    <source>
        <strain evidence="1">Teg-2019</strain>
        <tissue evidence="1">Adductor muscle</tissue>
    </source>
</reference>